<proteinExistence type="predicted"/>
<dbReference type="Proteomes" id="UP000553059">
    <property type="component" value="Unassembled WGS sequence"/>
</dbReference>
<comment type="caution">
    <text evidence="2">The sequence shown here is derived from an EMBL/GenBank/DDBJ whole genome shotgun (WGS) entry which is preliminary data.</text>
</comment>
<evidence type="ECO:0000313" key="2">
    <source>
        <dbReference type="EMBL" id="HHY28700.1"/>
    </source>
</evidence>
<dbReference type="AlphaFoldDB" id="A0A7C7DCU5"/>
<gene>
    <name evidence="2" type="ORF">GX523_18530</name>
</gene>
<dbReference type="InterPro" id="IPR038765">
    <property type="entry name" value="Papain-like_cys_pep_sf"/>
</dbReference>
<evidence type="ECO:0000313" key="3">
    <source>
        <dbReference type="Proteomes" id="UP000553059"/>
    </source>
</evidence>
<dbReference type="PANTHER" id="PTHR33490:SF3">
    <property type="entry name" value="CONSERVED INTEGRAL MEMBRANE PROTEIN"/>
    <property type="match status" value="1"/>
</dbReference>
<organism evidence="2 3">
    <name type="scientific">Desulfitobacterium dehalogenans</name>
    <dbReference type="NCBI Taxonomy" id="36854"/>
    <lineage>
        <taxon>Bacteria</taxon>
        <taxon>Bacillati</taxon>
        <taxon>Bacillota</taxon>
        <taxon>Clostridia</taxon>
        <taxon>Eubacteriales</taxon>
        <taxon>Desulfitobacteriaceae</taxon>
        <taxon>Desulfitobacterium</taxon>
    </lineage>
</organism>
<dbReference type="Gene3D" id="3.10.620.30">
    <property type="match status" value="1"/>
</dbReference>
<name>A0A7C7DCU5_9FIRM</name>
<dbReference type="PANTHER" id="PTHR33490">
    <property type="entry name" value="BLR5614 PROTEIN-RELATED"/>
    <property type="match status" value="1"/>
</dbReference>
<protein>
    <submittedName>
        <fullName evidence="2">Transglutaminase domain-containing protein</fullName>
    </submittedName>
</protein>
<accession>A0A7C7DCU5</accession>
<dbReference type="InterPro" id="IPR002931">
    <property type="entry name" value="Transglutaminase-like"/>
</dbReference>
<evidence type="ECO:0000259" key="1">
    <source>
        <dbReference type="Pfam" id="PF01841"/>
    </source>
</evidence>
<dbReference type="SUPFAM" id="SSF54001">
    <property type="entry name" value="Cysteine proteinases"/>
    <property type="match status" value="1"/>
</dbReference>
<dbReference type="Pfam" id="PF01841">
    <property type="entry name" value="Transglut_core"/>
    <property type="match status" value="1"/>
</dbReference>
<sequence length="234" mass="27396">MTQYLQETGMLDFRHSSIQRLIEEKQWANEERFHKILKIYNFVRDEIAFGYNRDDTIWASEVLKDGYGQCNTKGTLFMALLRAVGIPCRIHGFTIDKQLQKGAMTGLIYKLAPQSIIHSWVEIQYEGQWYNLEGFILDKDYLKKLQKKFSENEGGFCGYGAATDNLQNPQIEWNANDTYIQKEGINQDFGVFDSPDEFFAIHQQQLSPLRKWVYQNFGRKLMNRNVEKIRSHSG</sequence>
<feature type="domain" description="Transglutaminase-like" evidence="1">
    <location>
        <begin position="29"/>
        <end position="133"/>
    </location>
</feature>
<dbReference type="EMBL" id="DUTF01000396">
    <property type="protein sequence ID" value="HHY28700.1"/>
    <property type="molecule type" value="Genomic_DNA"/>
</dbReference>
<reference evidence="2 3" key="1">
    <citation type="journal article" date="2020" name="Biotechnol. Biofuels">
        <title>New insights from the biogas microbiome by comprehensive genome-resolved metagenomics of nearly 1600 species originating from multiple anaerobic digesters.</title>
        <authorList>
            <person name="Campanaro S."/>
            <person name="Treu L."/>
            <person name="Rodriguez-R L.M."/>
            <person name="Kovalovszki A."/>
            <person name="Ziels R.M."/>
            <person name="Maus I."/>
            <person name="Zhu X."/>
            <person name="Kougias P.G."/>
            <person name="Basile A."/>
            <person name="Luo G."/>
            <person name="Schluter A."/>
            <person name="Konstantinidis K.T."/>
            <person name="Angelidaki I."/>
        </authorList>
    </citation>
    <scope>NUCLEOTIDE SEQUENCE [LARGE SCALE GENOMIC DNA]</scope>
    <source>
        <strain evidence="2">AS05jafATM_4</strain>
    </source>
</reference>